<evidence type="ECO:0000313" key="3">
    <source>
        <dbReference type="Proteomes" id="UP000532311"/>
    </source>
</evidence>
<accession>A0A8H5YCN3</accession>
<sequence length="507" mass="58001">VFSTIQSPSPSKTSWDSLSSEIRLLIFQTLMQDGSTLACLAAVSRAWQTDIERYNFARIRLTPSRLMDFRSIISRNQAIVRYIWFCLELDGYNCTQCAPRNGVLTGEEVEVAMTVSDTEHCPITTAFQGLFSTLIGWDQVSELMLDISIYSPSDAQHWFPYLTFMPDNPSDRLHGSGLEPATINQGYYDPPHGWVDGFRHSAPPRAAVNKVFYPVMEEGPFGSEQSEIEWWNQLPPVSAVTSILLRKQNRRRWKPTALAHMFARFPRLQEVYYEPWREWDTFQRHFKLVVFENFNQQYPVFMQRFYEGEDLASCDSIHNPSPAVSRTIALTSLPLEHLAVSFIIEASHFFDIDPSWEWPNLTSLVLTSRLLKPEEDSTKIGALLQAAAVAALRMPRLETMEIWNGQIGLAALFQFRVNRGSKQASILWRGTWKYHITTSVLQAWEAVGDLHATWSLDVVQEQVDKAAIRSHGDALHHLMLSGQAIRSVSLQQIRREQRYLEGVEIVS</sequence>
<name>A0A8H5YCN3_9HYPO</name>
<dbReference type="EMBL" id="JAAQPF010000238">
    <property type="protein sequence ID" value="KAF5709684.1"/>
    <property type="molecule type" value="Genomic_DNA"/>
</dbReference>
<dbReference type="Pfam" id="PF20183">
    <property type="entry name" value="DUF6546"/>
    <property type="match status" value="1"/>
</dbReference>
<dbReference type="Proteomes" id="UP000532311">
    <property type="component" value="Unassembled WGS sequence"/>
</dbReference>
<proteinExistence type="predicted"/>
<organism evidence="2 3">
    <name type="scientific">Fusarium globosum</name>
    <dbReference type="NCBI Taxonomy" id="78864"/>
    <lineage>
        <taxon>Eukaryota</taxon>
        <taxon>Fungi</taxon>
        <taxon>Dikarya</taxon>
        <taxon>Ascomycota</taxon>
        <taxon>Pezizomycotina</taxon>
        <taxon>Sordariomycetes</taxon>
        <taxon>Hypocreomycetidae</taxon>
        <taxon>Hypocreales</taxon>
        <taxon>Nectriaceae</taxon>
        <taxon>Fusarium</taxon>
        <taxon>Fusarium fujikuroi species complex</taxon>
    </lineage>
</organism>
<feature type="non-terminal residue" evidence="2">
    <location>
        <position position="1"/>
    </location>
</feature>
<dbReference type="InterPro" id="IPR046676">
    <property type="entry name" value="DUF6546"/>
</dbReference>
<dbReference type="AlphaFoldDB" id="A0A8H5YCN3"/>
<evidence type="ECO:0000313" key="2">
    <source>
        <dbReference type="EMBL" id="KAF5709684.1"/>
    </source>
</evidence>
<feature type="domain" description="DUF6546" evidence="1">
    <location>
        <begin position="287"/>
        <end position="485"/>
    </location>
</feature>
<protein>
    <submittedName>
        <fullName evidence="2">PRANC domain-containing protein</fullName>
    </submittedName>
</protein>
<comment type="caution">
    <text evidence="2">The sequence shown here is derived from an EMBL/GenBank/DDBJ whole genome shotgun (WGS) entry which is preliminary data.</text>
</comment>
<gene>
    <name evidence="2" type="ORF">FGLOB1_5814</name>
</gene>
<keyword evidence="3" id="KW-1185">Reference proteome</keyword>
<evidence type="ECO:0000259" key="1">
    <source>
        <dbReference type="Pfam" id="PF20183"/>
    </source>
</evidence>
<reference evidence="2 3" key="1">
    <citation type="submission" date="2020-05" db="EMBL/GenBank/DDBJ databases">
        <title>Identification and distribution of gene clusters putatively required for synthesis of sphingolipid metabolism inhibitors in phylogenetically diverse species of the filamentous fungus Fusarium.</title>
        <authorList>
            <person name="Kim H.-S."/>
            <person name="Busman M."/>
            <person name="Brown D.W."/>
            <person name="Divon H."/>
            <person name="Uhlig S."/>
            <person name="Proctor R.H."/>
        </authorList>
    </citation>
    <scope>NUCLEOTIDE SEQUENCE [LARGE SCALE GENOMIC DNA]</scope>
    <source>
        <strain evidence="2 3">NRRL 26131</strain>
    </source>
</reference>